<evidence type="ECO:0000256" key="3">
    <source>
        <dbReference type="ARBA" id="ARBA00012949"/>
    </source>
</evidence>
<evidence type="ECO:0000256" key="8">
    <source>
        <dbReference type="ARBA" id="ARBA00022967"/>
    </source>
</evidence>
<dbReference type="SUPFAM" id="SSF81464">
    <property type="entry name" value="Cytochrome c oxidase subunit II-like, transmembrane region"/>
    <property type="match status" value="1"/>
</dbReference>
<keyword evidence="5" id="KW-0679">Respiratory chain</keyword>
<dbReference type="PROSITE" id="PS50857">
    <property type="entry name" value="COX2_CUA"/>
    <property type="match status" value="1"/>
</dbReference>
<name>F2NMV7_MARHT</name>
<comment type="similarity">
    <text evidence="2">Belongs to the cytochrome c oxidase subunit 2 family.</text>
</comment>
<dbReference type="GO" id="GO:0042773">
    <property type="term" value="P:ATP synthesis coupled electron transport"/>
    <property type="evidence" value="ECO:0007669"/>
    <property type="project" value="TreeGrafter"/>
</dbReference>
<dbReference type="HOGENOM" id="CLU_036876_4_0_0"/>
<keyword evidence="4" id="KW-0813">Transport</keyword>
<organism evidence="17 18">
    <name type="scientific">Marinithermus hydrothermalis (strain DSM 14884 / JCM 11576 / T1)</name>
    <dbReference type="NCBI Taxonomy" id="869210"/>
    <lineage>
        <taxon>Bacteria</taxon>
        <taxon>Thermotogati</taxon>
        <taxon>Deinococcota</taxon>
        <taxon>Deinococci</taxon>
        <taxon>Thermales</taxon>
        <taxon>Thermaceae</taxon>
        <taxon>Marinithermus</taxon>
    </lineage>
</organism>
<evidence type="ECO:0000256" key="6">
    <source>
        <dbReference type="ARBA" id="ARBA00022692"/>
    </source>
</evidence>
<dbReference type="EC" id="7.1.1.9" evidence="3"/>
<dbReference type="GO" id="GO:0004129">
    <property type="term" value="F:cytochrome-c oxidase activity"/>
    <property type="evidence" value="ECO:0007669"/>
    <property type="project" value="UniProtKB-EC"/>
</dbReference>
<comment type="function">
    <text evidence="13">Subunits I and II form the functional core of the enzyme complex. Electrons originating in cytochrome c are transferred via heme a and Cu(A) to the binuclear center formed by heme a3 and Cu(B).</text>
</comment>
<protein>
    <recommendedName>
        <fullName evidence="3">cytochrome-c oxidase</fullName>
        <ecNumber evidence="3">7.1.1.9</ecNumber>
    </recommendedName>
    <alternativeName>
        <fullName evidence="14">Cytochrome aa3 subunit 2</fullName>
    </alternativeName>
</protein>
<dbReference type="Pfam" id="PF00116">
    <property type="entry name" value="COX2"/>
    <property type="match status" value="1"/>
</dbReference>
<dbReference type="PANTHER" id="PTHR22888:SF9">
    <property type="entry name" value="CYTOCHROME C OXIDASE SUBUNIT 2"/>
    <property type="match status" value="1"/>
</dbReference>
<feature type="domain" description="Cytochrome oxidase subunit II copper A binding" evidence="16">
    <location>
        <begin position="115"/>
        <end position="257"/>
    </location>
</feature>
<evidence type="ECO:0000256" key="11">
    <source>
        <dbReference type="ARBA" id="ARBA00023008"/>
    </source>
</evidence>
<dbReference type="NCBIfam" id="TIGR02866">
    <property type="entry name" value="CoxB"/>
    <property type="match status" value="1"/>
</dbReference>
<dbReference type="EMBL" id="CP002630">
    <property type="protein sequence ID" value="AEB12696.1"/>
    <property type="molecule type" value="Genomic_DNA"/>
</dbReference>
<dbReference type="GO" id="GO:0016491">
    <property type="term" value="F:oxidoreductase activity"/>
    <property type="evidence" value="ECO:0007669"/>
    <property type="project" value="InterPro"/>
</dbReference>
<evidence type="ECO:0000256" key="7">
    <source>
        <dbReference type="ARBA" id="ARBA00022723"/>
    </source>
</evidence>
<dbReference type="Gene3D" id="1.10.287.90">
    <property type="match status" value="1"/>
</dbReference>
<evidence type="ECO:0000256" key="1">
    <source>
        <dbReference type="ARBA" id="ARBA00004141"/>
    </source>
</evidence>
<evidence type="ECO:0000313" key="18">
    <source>
        <dbReference type="Proteomes" id="UP000007030"/>
    </source>
</evidence>
<keyword evidence="6 15" id="KW-0812">Transmembrane</keyword>
<dbReference type="Gene3D" id="2.60.40.420">
    <property type="entry name" value="Cupredoxins - blue copper proteins"/>
    <property type="match status" value="1"/>
</dbReference>
<dbReference type="InterPro" id="IPR002429">
    <property type="entry name" value="CcO_II-like_C"/>
</dbReference>
<evidence type="ECO:0000256" key="14">
    <source>
        <dbReference type="ARBA" id="ARBA00031399"/>
    </source>
</evidence>
<dbReference type="InterPro" id="IPR001505">
    <property type="entry name" value="Copper_CuA"/>
</dbReference>
<evidence type="ECO:0000256" key="13">
    <source>
        <dbReference type="ARBA" id="ARBA00024688"/>
    </source>
</evidence>
<keyword evidence="11" id="KW-0186">Copper</keyword>
<dbReference type="AlphaFoldDB" id="F2NMV7"/>
<evidence type="ECO:0000256" key="12">
    <source>
        <dbReference type="ARBA" id="ARBA00023136"/>
    </source>
</evidence>
<sequence>MQGVLLAVALAGIVAGAVLLTLARVWWFPPLASNWGALDTMINVTVIVTGIAFIAVNLFIAYAVYKYRRREGRRAFFLADNPRLEWTLVWVTALGIVVLLAPGLAYYARVISPPRDALVVEVLAQQWLWSYRYPGRDGVLGRTDINRVSPTNPFGLDPEDPAGKDDVLAFAQPLRLPVGQPVLLRLRAIDVLHSFYIPEFRVKMDAVPGMVTQMWFTPTRVGTYQVVCAEFCGIGHYNMFGQVLVMEAPEFEAWLRSQATLAGSRP</sequence>
<evidence type="ECO:0000256" key="15">
    <source>
        <dbReference type="SAM" id="Phobius"/>
    </source>
</evidence>
<feature type="transmembrane region" description="Helical" evidence="15">
    <location>
        <begin position="40"/>
        <end position="65"/>
    </location>
</feature>
<dbReference type="InterPro" id="IPR008972">
    <property type="entry name" value="Cupredoxin"/>
</dbReference>
<keyword evidence="18" id="KW-1185">Reference proteome</keyword>
<dbReference type="InterPro" id="IPR036257">
    <property type="entry name" value="Cyt_c_oxidase_su2_TM_sf"/>
</dbReference>
<dbReference type="RefSeq" id="WP_013704741.1">
    <property type="nucleotide sequence ID" value="NC_015387.1"/>
</dbReference>
<dbReference type="InterPro" id="IPR045187">
    <property type="entry name" value="CcO_II"/>
</dbReference>
<evidence type="ECO:0000313" key="17">
    <source>
        <dbReference type="EMBL" id="AEB12696.1"/>
    </source>
</evidence>
<comment type="subcellular location">
    <subcellularLocation>
        <location evidence="1">Membrane</location>
        <topology evidence="1">Multi-pass membrane protein</topology>
    </subcellularLocation>
</comment>
<dbReference type="Proteomes" id="UP000007030">
    <property type="component" value="Chromosome"/>
</dbReference>
<dbReference type="PRINTS" id="PR01166">
    <property type="entry name" value="CYCOXIDASEII"/>
</dbReference>
<dbReference type="PANTHER" id="PTHR22888">
    <property type="entry name" value="CYTOCHROME C OXIDASE, SUBUNIT II"/>
    <property type="match status" value="1"/>
</dbReference>
<reference evidence="17 18" key="1">
    <citation type="journal article" date="2012" name="Stand. Genomic Sci.">
        <title>Complete genome sequence of the aerobic, heterotroph Marinithermus hydrothermalis type strain (T1(T)) from a deep-sea hydrothermal vent chimney.</title>
        <authorList>
            <person name="Copeland A."/>
            <person name="Gu W."/>
            <person name="Yasawong M."/>
            <person name="Lapidus A."/>
            <person name="Lucas S."/>
            <person name="Deshpande S."/>
            <person name="Pagani I."/>
            <person name="Tapia R."/>
            <person name="Cheng J.F."/>
            <person name="Goodwin L.A."/>
            <person name="Pitluck S."/>
            <person name="Liolios K."/>
            <person name="Ivanova N."/>
            <person name="Mavromatis K."/>
            <person name="Mikhailova N."/>
            <person name="Pati A."/>
            <person name="Chen A."/>
            <person name="Palaniappan K."/>
            <person name="Land M."/>
            <person name="Pan C."/>
            <person name="Brambilla E.M."/>
            <person name="Rohde M."/>
            <person name="Tindall B.J."/>
            <person name="Sikorski J."/>
            <person name="Goker M."/>
            <person name="Detter J.C."/>
            <person name="Bristow J."/>
            <person name="Eisen J.A."/>
            <person name="Markowitz V."/>
            <person name="Hugenholtz P."/>
            <person name="Kyrpides N.C."/>
            <person name="Klenk H.P."/>
            <person name="Woyke T."/>
        </authorList>
    </citation>
    <scope>NUCLEOTIDE SEQUENCE [LARGE SCALE GENOMIC DNA]</scope>
    <source>
        <strain evidence="18">DSM 14884 / JCM 11576 / T1</strain>
    </source>
</reference>
<accession>F2NMV7</accession>
<dbReference type="KEGG" id="mhd:Marky_1966"/>
<proteinExistence type="inferred from homology"/>
<dbReference type="SUPFAM" id="SSF49503">
    <property type="entry name" value="Cupredoxins"/>
    <property type="match status" value="1"/>
</dbReference>
<keyword evidence="8" id="KW-1278">Translocase</keyword>
<gene>
    <name evidence="17" type="ordered locus">Marky_1966</name>
</gene>
<dbReference type="eggNOG" id="COG1622">
    <property type="taxonomic scope" value="Bacteria"/>
</dbReference>
<evidence type="ECO:0000256" key="2">
    <source>
        <dbReference type="ARBA" id="ARBA00007866"/>
    </source>
</evidence>
<keyword evidence="9" id="KW-0249">Electron transport</keyword>
<keyword evidence="7" id="KW-0479">Metal-binding</keyword>
<dbReference type="GO" id="GO:0016020">
    <property type="term" value="C:membrane"/>
    <property type="evidence" value="ECO:0007669"/>
    <property type="project" value="UniProtKB-SubCell"/>
</dbReference>
<evidence type="ECO:0000256" key="10">
    <source>
        <dbReference type="ARBA" id="ARBA00022989"/>
    </source>
</evidence>
<evidence type="ECO:0000259" key="16">
    <source>
        <dbReference type="PROSITE" id="PS50857"/>
    </source>
</evidence>
<evidence type="ECO:0000256" key="5">
    <source>
        <dbReference type="ARBA" id="ARBA00022660"/>
    </source>
</evidence>
<dbReference type="InterPro" id="IPR014222">
    <property type="entry name" value="Cyt_c_oxidase_su2"/>
</dbReference>
<dbReference type="GO" id="GO:0005507">
    <property type="term" value="F:copper ion binding"/>
    <property type="evidence" value="ECO:0007669"/>
    <property type="project" value="InterPro"/>
</dbReference>
<evidence type="ECO:0000256" key="9">
    <source>
        <dbReference type="ARBA" id="ARBA00022982"/>
    </source>
</evidence>
<keyword evidence="10 15" id="KW-1133">Transmembrane helix</keyword>
<feature type="transmembrane region" description="Helical" evidence="15">
    <location>
        <begin position="86"/>
        <end position="108"/>
    </location>
</feature>
<dbReference type="CDD" id="cd13919">
    <property type="entry name" value="CuRO_HCO_II_like_5"/>
    <property type="match status" value="1"/>
</dbReference>
<keyword evidence="12 15" id="KW-0472">Membrane</keyword>
<dbReference type="STRING" id="869210.Marky_1966"/>
<dbReference type="OrthoDB" id="9781261at2"/>
<dbReference type="PROSITE" id="PS00078">
    <property type="entry name" value="COX2"/>
    <property type="match status" value="1"/>
</dbReference>
<evidence type="ECO:0000256" key="4">
    <source>
        <dbReference type="ARBA" id="ARBA00022448"/>
    </source>
</evidence>